<dbReference type="InterPro" id="IPR011010">
    <property type="entry name" value="DNA_brk_join_enz"/>
</dbReference>
<feature type="region of interest" description="Disordered" evidence="6">
    <location>
        <begin position="401"/>
        <end position="421"/>
    </location>
</feature>
<keyword evidence="10" id="KW-1185">Reference proteome</keyword>
<keyword evidence="4" id="KW-0233">DNA recombination</keyword>
<feature type="domain" description="Core-binding (CB)" evidence="8">
    <location>
        <begin position="96"/>
        <end position="180"/>
    </location>
</feature>
<dbReference type="AlphaFoldDB" id="A0A7M3MIH9"/>
<evidence type="ECO:0000256" key="5">
    <source>
        <dbReference type="PROSITE-ProRule" id="PRU01248"/>
    </source>
</evidence>
<gene>
    <name evidence="9" type="ORF">DPQ33_02110</name>
</gene>
<evidence type="ECO:0000313" key="10">
    <source>
        <dbReference type="Proteomes" id="UP000448292"/>
    </source>
</evidence>
<comment type="similarity">
    <text evidence="1">Belongs to the 'phage' integrase family.</text>
</comment>
<dbReference type="PANTHER" id="PTHR30349:SF64">
    <property type="entry name" value="PROPHAGE INTEGRASE INTD-RELATED"/>
    <property type="match status" value="1"/>
</dbReference>
<dbReference type="PROSITE" id="PS51900">
    <property type="entry name" value="CB"/>
    <property type="match status" value="1"/>
</dbReference>
<evidence type="ECO:0000313" key="9">
    <source>
        <dbReference type="EMBL" id="TVM19175.1"/>
    </source>
</evidence>
<dbReference type="InterPro" id="IPR050090">
    <property type="entry name" value="Tyrosine_recombinase_XerCD"/>
</dbReference>
<evidence type="ECO:0000256" key="3">
    <source>
        <dbReference type="ARBA" id="ARBA00023125"/>
    </source>
</evidence>
<dbReference type="PROSITE" id="PS51898">
    <property type="entry name" value="TYR_RECOMBINASE"/>
    <property type="match status" value="1"/>
</dbReference>
<dbReference type="OrthoDB" id="9789256at2"/>
<organism evidence="9 10">
    <name type="scientific">Oceanidesulfovibrio indonesiensis</name>
    <dbReference type="NCBI Taxonomy" id="54767"/>
    <lineage>
        <taxon>Bacteria</taxon>
        <taxon>Pseudomonadati</taxon>
        <taxon>Thermodesulfobacteriota</taxon>
        <taxon>Desulfovibrionia</taxon>
        <taxon>Desulfovibrionales</taxon>
        <taxon>Desulfovibrionaceae</taxon>
        <taxon>Oceanidesulfovibrio</taxon>
    </lineage>
</organism>
<dbReference type="GO" id="GO:0006310">
    <property type="term" value="P:DNA recombination"/>
    <property type="evidence" value="ECO:0007669"/>
    <property type="project" value="UniProtKB-KW"/>
</dbReference>
<dbReference type="SUPFAM" id="SSF56349">
    <property type="entry name" value="DNA breaking-rejoining enzymes"/>
    <property type="match status" value="1"/>
</dbReference>
<dbReference type="InterPro" id="IPR044068">
    <property type="entry name" value="CB"/>
</dbReference>
<dbReference type="GO" id="GO:0003677">
    <property type="term" value="F:DNA binding"/>
    <property type="evidence" value="ECO:0007669"/>
    <property type="project" value="UniProtKB-UniRule"/>
</dbReference>
<keyword evidence="3 5" id="KW-0238">DNA-binding</keyword>
<evidence type="ECO:0000259" key="8">
    <source>
        <dbReference type="PROSITE" id="PS51900"/>
    </source>
</evidence>
<dbReference type="PANTHER" id="PTHR30349">
    <property type="entry name" value="PHAGE INTEGRASE-RELATED"/>
    <property type="match status" value="1"/>
</dbReference>
<dbReference type="InterPro" id="IPR010998">
    <property type="entry name" value="Integrase_recombinase_N"/>
</dbReference>
<dbReference type="CDD" id="cd00796">
    <property type="entry name" value="INT_Rci_Hp1_C"/>
    <property type="match status" value="1"/>
</dbReference>
<evidence type="ECO:0000256" key="1">
    <source>
        <dbReference type="ARBA" id="ARBA00008857"/>
    </source>
</evidence>
<evidence type="ECO:0000259" key="7">
    <source>
        <dbReference type="PROSITE" id="PS51898"/>
    </source>
</evidence>
<dbReference type="Gene3D" id="1.10.150.130">
    <property type="match status" value="1"/>
</dbReference>
<reference evidence="9 10" key="1">
    <citation type="submission" date="2018-06" db="EMBL/GenBank/DDBJ databases">
        <title>Complete genome of Desulfovibrio indonesiensis P37SLT.</title>
        <authorList>
            <person name="Crispim J.S."/>
            <person name="Vidigal P.M.P."/>
            <person name="Silva L.C.F."/>
            <person name="Laguardia C.N."/>
            <person name="Araujo L.C."/>
            <person name="Dias R.S."/>
            <person name="Sousa M.P."/>
            <person name="Paula S.O."/>
            <person name="Silva C."/>
        </authorList>
    </citation>
    <scope>NUCLEOTIDE SEQUENCE [LARGE SCALE GENOMIC DNA]</scope>
    <source>
        <strain evidence="9 10">P37SLT</strain>
    </source>
</reference>
<sequence length="421" mass="48459">MQWQNRYKTAARGQKRGKRMERVKKYTGVYAYTSTTKRHQGRPDVCFYVTIKNQGKKERHKIGWRSEGVDAAYASQKRTELLNQVRLGEQPRVRPKEGLTLQEAWILYYENHCRTNTKTPQKMFSRWKCLVKDELGGKMLSEISPLDLETLKATLQEQGKSPKTIETALALIRSIYRKAELWDLYRGKIPTDRIQWPRYDNQRQRWLTPQEARALLQEVQGRCRDPQRLFWRMCMIALYTGLRFSEIANLRGEQLNLAAGTIRAQNTKSGRDRTVFITGELEQVLTNIPMQPGHLVFPARNGGVHKEVPGLFPRAVKALGLNDGVDDRKHKVVFHTLRHTFGSWLAISGVPLFWIARLMGHSNQETTERYSHLCPDMQRHAVDCIDTAFHHGITPGLWFSLGGRQNTNPDPDGDTEPASPA</sequence>
<evidence type="ECO:0000256" key="4">
    <source>
        <dbReference type="ARBA" id="ARBA00023172"/>
    </source>
</evidence>
<name>A0A7M3MIH9_9BACT</name>
<comment type="caution">
    <text evidence="9">The sequence shown here is derived from an EMBL/GenBank/DDBJ whole genome shotgun (WGS) entry which is preliminary data.</text>
</comment>
<keyword evidence="2" id="KW-0229">DNA integration</keyword>
<dbReference type="InterPro" id="IPR002104">
    <property type="entry name" value="Integrase_catalytic"/>
</dbReference>
<feature type="domain" description="Tyr recombinase" evidence="7">
    <location>
        <begin position="202"/>
        <end position="383"/>
    </location>
</feature>
<dbReference type="GO" id="GO:0015074">
    <property type="term" value="P:DNA integration"/>
    <property type="evidence" value="ECO:0007669"/>
    <property type="project" value="UniProtKB-KW"/>
</dbReference>
<accession>A0A7M3MIH9</accession>
<proteinExistence type="inferred from homology"/>
<dbReference type="Gene3D" id="1.10.443.10">
    <property type="entry name" value="Intergrase catalytic core"/>
    <property type="match status" value="1"/>
</dbReference>
<evidence type="ECO:0000256" key="6">
    <source>
        <dbReference type="SAM" id="MobiDB-lite"/>
    </source>
</evidence>
<dbReference type="Pfam" id="PF00589">
    <property type="entry name" value="Phage_integrase"/>
    <property type="match status" value="1"/>
</dbReference>
<protein>
    <submittedName>
        <fullName evidence="9">Site-specific integrase</fullName>
    </submittedName>
</protein>
<evidence type="ECO:0000256" key="2">
    <source>
        <dbReference type="ARBA" id="ARBA00022908"/>
    </source>
</evidence>
<dbReference type="Proteomes" id="UP000448292">
    <property type="component" value="Unassembled WGS sequence"/>
</dbReference>
<dbReference type="InterPro" id="IPR013762">
    <property type="entry name" value="Integrase-like_cat_sf"/>
</dbReference>
<dbReference type="EMBL" id="QMIE01000002">
    <property type="protein sequence ID" value="TVM19175.1"/>
    <property type="molecule type" value="Genomic_DNA"/>
</dbReference>